<evidence type="ECO:0000259" key="2">
    <source>
        <dbReference type="Pfam" id="PF23753"/>
    </source>
</evidence>
<dbReference type="PANTHER" id="PTHR14593:SF5">
    <property type="entry name" value="WD REPEAT-CONTAINING PROTEIN 11"/>
    <property type="match status" value="1"/>
</dbReference>
<dbReference type="InterPro" id="IPR001680">
    <property type="entry name" value="WD40_rpt"/>
</dbReference>
<protein>
    <submittedName>
        <fullName evidence="3">WD repeat domain 11</fullName>
    </submittedName>
</protein>
<evidence type="ECO:0000313" key="3">
    <source>
        <dbReference type="Ensembl" id="ENSCCRP00020009240.1"/>
    </source>
</evidence>
<feature type="domain" description="WDR11 TPR" evidence="2">
    <location>
        <begin position="519"/>
        <end position="706"/>
    </location>
</feature>
<proteinExistence type="predicted"/>
<dbReference type="InterPro" id="IPR015943">
    <property type="entry name" value="WD40/YVTN_repeat-like_dom_sf"/>
</dbReference>
<reference evidence="3" key="1">
    <citation type="submission" date="2025-08" db="UniProtKB">
        <authorList>
            <consortium name="Ensembl"/>
        </authorList>
    </citation>
    <scope>IDENTIFICATION</scope>
</reference>
<accession>A0A8C2CF87</accession>
<evidence type="ECO:0000313" key="4">
    <source>
        <dbReference type="Proteomes" id="UP000694701"/>
    </source>
</evidence>
<dbReference type="Pfam" id="PF23752">
    <property type="entry name" value="Beta-prop_WDR11_2nd"/>
    <property type="match status" value="1"/>
</dbReference>
<sequence>MPVMSSFQELKIACFSTNSPTPAFKKQLHSNKQEIAVLVQTSSYMRQIYILLYSISAGLIIRNKKKIGIEWVSLTSFLSFATSVPNNLGLVRNELQHVDLRTGRCFAFRGERGNDEPAIEMIKVSHLKQYLVVVFRDKPLELWDVRTGTLLREMAKNFPTVTALEWSPSHNLKSLKKKQLAAREAMARQTTLADAEQSSVESSVISLLQDAESKSEMSQGISAREHFVFTDTDGQVYHITVEGNTVKDGARIPPDGSMGSIACIAWKGDTLVLGDVDGNLNFWDLKARLSRAVPTHRGWVKKIRFAPGKGNQKLLVMYTDGAEVWDTKEVQMVSSIRVGRNVNYRILDIDWCTSDKVVLASDDGCVRVLEMAMKSASYRMDEQDLTDPVWCPYLLLPRAALTLKAFLLLQPWSDTFTMDITHVDYKEKDEIKGLIQEQLNSLSKYEKPHSLFFIRLFGDESDLQFWTVAAHYIQSFAQSCQPNRSVPEGQTPAEGPQSSHLDICHDILCENSFFQRFQLERVRLQEVKRSSYEHTKKCADQLLLLGQTDRAVQLLLETSADNSSYYCDSLKACLVTTITSSGPSQSTIKLVATNMIANGKLAEGVQLLCLIDKAADACRYLQTYGEWNRAAWLAKVRLSPAESSDVLKRWAEHLCSPQVNQKSKAILVLLSLGCFHKVGEMLHSMRYFDRTALFIEACLKYGSSLTTASPHKLIGAAFVDYAKLLRSIGLKQGAVLWASRAGEAGKELLDELSQKESMGLEPSPNIPLASVIML</sequence>
<feature type="domain" description="WDR11 second beta-propeller" evidence="1">
    <location>
        <begin position="48"/>
        <end position="374"/>
    </location>
</feature>
<dbReference type="InterPro" id="IPR039694">
    <property type="entry name" value="WDR11"/>
</dbReference>
<dbReference type="Ensembl" id="ENSCCRT00020010299.1">
    <property type="protein sequence ID" value="ENSCCRP00020009240.1"/>
    <property type="gene ID" value="ENSCCRG00020004814.1"/>
</dbReference>
<organism evidence="3 4">
    <name type="scientific">Cyprinus carpio</name>
    <name type="common">Common carp</name>
    <dbReference type="NCBI Taxonomy" id="7962"/>
    <lineage>
        <taxon>Eukaryota</taxon>
        <taxon>Metazoa</taxon>
        <taxon>Chordata</taxon>
        <taxon>Craniata</taxon>
        <taxon>Vertebrata</taxon>
        <taxon>Euteleostomi</taxon>
        <taxon>Actinopterygii</taxon>
        <taxon>Neopterygii</taxon>
        <taxon>Teleostei</taxon>
        <taxon>Ostariophysi</taxon>
        <taxon>Cypriniformes</taxon>
        <taxon>Cyprinidae</taxon>
        <taxon>Cyprininae</taxon>
        <taxon>Cyprinus</taxon>
    </lineage>
</organism>
<dbReference type="InterPro" id="IPR057854">
    <property type="entry name" value="TPR_WDR11"/>
</dbReference>
<dbReference type="PANTHER" id="PTHR14593">
    <property type="entry name" value="WD REPEAT-CONTAINING PROTEIN 11"/>
    <property type="match status" value="1"/>
</dbReference>
<name>A0A8C2CF87_CYPCA</name>
<evidence type="ECO:0000259" key="1">
    <source>
        <dbReference type="Pfam" id="PF23752"/>
    </source>
</evidence>
<dbReference type="InterPro" id="IPR057853">
    <property type="entry name" value="Beta-prop_WDR11_2nd"/>
</dbReference>
<dbReference type="Proteomes" id="UP000694701">
    <property type="component" value="Unplaced"/>
</dbReference>
<dbReference type="GO" id="GO:0005737">
    <property type="term" value="C:cytoplasm"/>
    <property type="evidence" value="ECO:0007669"/>
    <property type="project" value="TreeGrafter"/>
</dbReference>
<dbReference type="AlphaFoldDB" id="A0A8C2CF87"/>
<dbReference type="Pfam" id="PF23753">
    <property type="entry name" value="TPR_WDR11"/>
    <property type="match status" value="1"/>
</dbReference>
<dbReference type="SUPFAM" id="SSF101908">
    <property type="entry name" value="Putative isomerase YbhE"/>
    <property type="match status" value="1"/>
</dbReference>
<dbReference type="SMART" id="SM00320">
    <property type="entry name" value="WD40"/>
    <property type="match status" value="4"/>
</dbReference>
<dbReference type="Gene3D" id="2.130.10.10">
    <property type="entry name" value="YVTN repeat-like/Quinoprotein amine dehydrogenase"/>
    <property type="match status" value="2"/>
</dbReference>